<reference evidence="2 3" key="1">
    <citation type="submission" date="2017-06" db="EMBL/GenBank/DDBJ databases">
        <authorList>
            <person name="Kim H.J."/>
            <person name="Triplett B.A."/>
        </authorList>
    </citation>
    <scope>NUCLEOTIDE SEQUENCE [LARGE SCALE GENOMIC DNA]</scope>
    <source>
        <strain evidence="2 3">DSM 13116</strain>
    </source>
</reference>
<dbReference type="Proteomes" id="UP000198324">
    <property type="component" value="Unassembled WGS sequence"/>
</dbReference>
<dbReference type="EMBL" id="FZOC01000001">
    <property type="protein sequence ID" value="SNR68534.1"/>
    <property type="molecule type" value="Genomic_DNA"/>
</dbReference>
<name>A0A238YD46_9BACT</name>
<sequence length="98" mass="10809">MSRHFAFHQNTACEYFPCHKGVDPAEFNCLFCYCPLYFLADCGGNPAWRGLVKDCTGCTLPHGPGGWEAIQKRLAQAFAELRAGRAPRTLGHPPDPAE</sequence>
<dbReference type="AlphaFoldDB" id="A0A238YD46"/>
<dbReference type="OrthoDB" id="9799337at2"/>
<proteinExistence type="predicted"/>
<feature type="domain" description="Cysteine-rich small" evidence="1">
    <location>
        <begin position="5"/>
        <end position="81"/>
    </location>
</feature>
<keyword evidence="3" id="KW-1185">Reference proteome</keyword>
<organism evidence="2 3">
    <name type="scientific">Humidesulfovibrio mexicanus</name>
    <dbReference type="NCBI Taxonomy" id="147047"/>
    <lineage>
        <taxon>Bacteria</taxon>
        <taxon>Pseudomonadati</taxon>
        <taxon>Thermodesulfobacteriota</taxon>
        <taxon>Desulfovibrionia</taxon>
        <taxon>Desulfovibrionales</taxon>
        <taxon>Desulfovibrionaceae</taxon>
        <taxon>Humidesulfovibrio</taxon>
    </lineage>
</organism>
<dbReference type="RefSeq" id="WP_089272016.1">
    <property type="nucleotide sequence ID" value="NZ_FZOC01000001.1"/>
</dbReference>
<accession>A0A238YD46</accession>
<protein>
    <recommendedName>
        <fullName evidence="1">Cysteine-rich small domain-containing protein</fullName>
    </recommendedName>
</protein>
<dbReference type="Pfam" id="PF04071">
    <property type="entry name" value="zf-like"/>
    <property type="match status" value="1"/>
</dbReference>
<evidence type="ECO:0000313" key="3">
    <source>
        <dbReference type="Proteomes" id="UP000198324"/>
    </source>
</evidence>
<gene>
    <name evidence="2" type="ORF">SAMN04488503_0853</name>
</gene>
<evidence type="ECO:0000259" key="1">
    <source>
        <dbReference type="Pfam" id="PF04071"/>
    </source>
</evidence>
<dbReference type="InterPro" id="IPR007212">
    <property type="entry name" value="Zf-like"/>
</dbReference>
<evidence type="ECO:0000313" key="2">
    <source>
        <dbReference type="EMBL" id="SNR68534.1"/>
    </source>
</evidence>